<keyword evidence="13" id="KW-0346">Stress response</keyword>
<organism evidence="16 17">
    <name type="scientific">Thiohalocapsa halophila</name>
    <dbReference type="NCBI Taxonomy" id="69359"/>
    <lineage>
        <taxon>Bacteria</taxon>
        <taxon>Pseudomonadati</taxon>
        <taxon>Pseudomonadota</taxon>
        <taxon>Gammaproteobacteria</taxon>
        <taxon>Chromatiales</taxon>
        <taxon>Chromatiaceae</taxon>
        <taxon>Thiohalocapsa</taxon>
    </lineage>
</organism>
<evidence type="ECO:0000256" key="8">
    <source>
        <dbReference type="ARBA" id="ARBA00022729"/>
    </source>
</evidence>
<evidence type="ECO:0000256" key="14">
    <source>
        <dbReference type="ARBA" id="ARBA00032850"/>
    </source>
</evidence>
<dbReference type="EMBL" id="NRRV01000029">
    <property type="protein sequence ID" value="MBK1631649.1"/>
    <property type="molecule type" value="Genomic_DNA"/>
</dbReference>
<evidence type="ECO:0000256" key="5">
    <source>
        <dbReference type="ARBA" id="ARBA00013035"/>
    </source>
</evidence>
<dbReference type="InterPro" id="IPR001478">
    <property type="entry name" value="PDZ"/>
</dbReference>
<feature type="domain" description="PDZ" evidence="15">
    <location>
        <begin position="317"/>
        <end position="396"/>
    </location>
</feature>
<dbReference type="Pfam" id="PF13365">
    <property type="entry name" value="Trypsin_2"/>
    <property type="match status" value="1"/>
</dbReference>
<sequence>MQPIKQIHHAARRADAPRAHACAAAGAQHSDGLRRTALALAVALTLGTAASLLAVGHVQAAETAPAPLAEPAGPPSFADVAERVTPAVVNVTVAQKPMQRMSMNGRSLPEGLPEDSPLKEFFEQFGGMQDFQMPRQREGEGSGFIVDPSGYIVTNNHVIESAETIEVTLNDGRQYEARVVGRDPKTDLALIKVDGAPGLPHVDLGHSGEARIGDWVLAVGNPFGLGGSVNAGIISARGRDINSGPYDDYLQIDAPINRGNSGGPLFDARGRVIGVNTAIFSPSGGNIGIGFAIPAETAADIVRELREKGRVERGWLGVQIQPVSEEVAGSLGLDTAEGVLVADVLPDSPAMAAGVKSGDVIVKAAGEEMTEYRDLTKLIASIDAGTDIELEVIRGGKVRMLDVTIGRMPQDDLAMTKPGEAAEDDGSRIGLFLAPLTPEMREERGLDADTPGVLVAQVEPGSPAQRAGIRAGSLISMVGQESVADPDDVARAVREAAEQDRPSVLLRVEQNGEQRFVAVPFA</sequence>
<evidence type="ECO:0000256" key="13">
    <source>
        <dbReference type="ARBA" id="ARBA00023016"/>
    </source>
</evidence>
<evidence type="ECO:0000256" key="9">
    <source>
        <dbReference type="ARBA" id="ARBA00022737"/>
    </source>
</evidence>
<comment type="subcellular location">
    <subcellularLocation>
        <location evidence="3">Periplasm</location>
    </subcellularLocation>
</comment>
<dbReference type="Proteomes" id="UP000748752">
    <property type="component" value="Unassembled WGS sequence"/>
</dbReference>
<keyword evidence="10" id="KW-0574">Periplasm</keyword>
<evidence type="ECO:0000313" key="16">
    <source>
        <dbReference type="EMBL" id="MBK1631649.1"/>
    </source>
</evidence>
<evidence type="ECO:0000256" key="11">
    <source>
        <dbReference type="ARBA" id="ARBA00022801"/>
    </source>
</evidence>
<dbReference type="CDD" id="cd00590">
    <property type="entry name" value="RRM_SF"/>
    <property type="match status" value="1"/>
</dbReference>
<dbReference type="Pfam" id="PF17820">
    <property type="entry name" value="PDZ_6"/>
    <property type="match status" value="1"/>
</dbReference>
<dbReference type="SUPFAM" id="SSF50494">
    <property type="entry name" value="Trypsin-like serine proteases"/>
    <property type="match status" value="1"/>
</dbReference>
<dbReference type="NCBIfam" id="TIGR02037">
    <property type="entry name" value="degP_htrA_DO"/>
    <property type="match status" value="1"/>
</dbReference>
<dbReference type="InterPro" id="IPR009003">
    <property type="entry name" value="Peptidase_S1_PA"/>
</dbReference>
<protein>
    <recommendedName>
        <fullName evidence="6">Probable periplasmic serine endoprotease DegP-like</fullName>
        <ecNumber evidence="5">3.4.21.107</ecNumber>
    </recommendedName>
    <alternativeName>
        <fullName evidence="14">Protease Do</fullName>
    </alternativeName>
</protein>
<evidence type="ECO:0000259" key="15">
    <source>
        <dbReference type="PROSITE" id="PS50106"/>
    </source>
</evidence>
<dbReference type="InterPro" id="IPR036034">
    <property type="entry name" value="PDZ_sf"/>
</dbReference>
<dbReference type="Gene3D" id="2.40.10.120">
    <property type="match status" value="1"/>
</dbReference>
<dbReference type="Gene3D" id="2.30.42.10">
    <property type="match status" value="2"/>
</dbReference>
<proteinExistence type="inferred from homology"/>
<keyword evidence="9" id="KW-0677">Repeat</keyword>
<comment type="catalytic activity">
    <reaction evidence="1">
        <text>Acts on substrates that are at least partially unfolded. The cleavage site P1 residue is normally between a pair of hydrophobic residues, such as Val-|-Val.</text>
        <dbReference type="EC" id="3.4.21.107"/>
    </reaction>
</comment>
<keyword evidence="12" id="KW-0720">Serine protease</keyword>
<dbReference type="SUPFAM" id="SSF50156">
    <property type="entry name" value="PDZ domain-like"/>
    <property type="match status" value="2"/>
</dbReference>
<dbReference type="GO" id="GO:0006508">
    <property type="term" value="P:proteolysis"/>
    <property type="evidence" value="ECO:0007669"/>
    <property type="project" value="UniProtKB-KW"/>
</dbReference>
<dbReference type="RefSeq" id="WP_200238195.1">
    <property type="nucleotide sequence ID" value="NZ_NRRV01000029.1"/>
</dbReference>
<keyword evidence="17" id="KW-1185">Reference proteome</keyword>
<comment type="similarity">
    <text evidence="4">Belongs to the peptidase S1C family.</text>
</comment>
<evidence type="ECO:0000256" key="2">
    <source>
        <dbReference type="ARBA" id="ARBA00002610"/>
    </source>
</evidence>
<name>A0ABS1CIE8_9GAMM</name>
<keyword evidence="11" id="KW-0378">Hydrolase</keyword>
<evidence type="ECO:0000256" key="3">
    <source>
        <dbReference type="ARBA" id="ARBA00004418"/>
    </source>
</evidence>
<gene>
    <name evidence="16" type="ORF">CKO31_13020</name>
</gene>
<evidence type="ECO:0000256" key="6">
    <source>
        <dbReference type="ARBA" id="ARBA00013958"/>
    </source>
</evidence>
<dbReference type="GO" id="GO:0008233">
    <property type="term" value="F:peptidase activity"/>
    <property type="evidence" value="ECO:0007669"/>
    <property type="project" value="UniProtKB-KW"/>
</dbReference>
<evidence type="ECO:0000256" key="7">
    <source>
        <dbReference type="ARBA" id="ARBA00022670"/>
    </source>
</evidence>
<evidence type="ECO:0000256" key="10">
    <source>
        <dbReference type="ARBA" id="ARBA00022764"/>
    </source>
</evidence>
<dbReference type="InterPro" id="IPR041489">
    <property type="entry name" value="PDZ_6"/>
</dbReference>
<dbReference type="EC" id="3.4.21.107" evidence="5"/>
<evidence type="ECO:0000256" key="12">
    <source>
        <dbReference type="ARBA" id="ARBA00022825"/>
    </source>
</evidence>
<evidence type="ECO:0000256" key="4">
    <source>
        <dbReference type="ARBA" id="ARBA00010541"/>
    </source>
</evidence>
<accession>A0ABS1CIE8</accession>
<dbReference type="Pfam" id="PF13180">
    <property type="entry name" value="PDZ_2"/>
    <property type="match status" value="1"/>
</dbReference>
<feature type="domain" description="PDZ" evidence="15">
    <location>
        <begin position="412"/>
        <end position="498"/>
    </location>
</feature>
<keyword evidence="8" id="KW-0732">Signal</keyword>
<reference evidence="16 17" key="1">
    <citation type="journal article" date="2020" name="Microorganisms">
        <title>Osmotic Adaptation and Compatible Solute Biosynthesis of Phototrophic Bacteria as Revealed from Genome Analyses.</title>
        <authorList>
            <person name="Imhoff J.F."/>
            <person name="Rahn T."/>
            <person name="Kunzel S."/>
            <person name="Keller A."/>
            <person name="Neulinger S.C."/>
        </authorList>
    </citation>
    <scope>NUCLEOTIDE SEQUENCE [LARGE SCALE GENOMIC DNA]</scope>
    <source>
        <strain evidence="16 17">DSM 6210</strain>
    </source>
</reference>
<dbReference type="PRINTS" id="PR00834">
    <property type="entry name" value="PROTEASES2C"/>
</dbReference>
<evidence type="ECO:0000313" key="17">
    <source>
        <dbReference type="Proteomes" id="UP000748752"/>
    </source>
</evidence>
<comment type="caution">
    <text evidence="16">The sequence shown here is derived from an EMBL/GenBank/DDBJ whole genome shotgun (WGS) entry which is preliminary data.</text>
</comment>
<evidence type="ECO:0000256" key="1">
    <source>
        <dbReference type="ARBA" id="ARBA00001772"/>
    </source>
</evidence>
<comment type="function">
    <text evidence="2">Might be efficient in the degradation of transiently denatured and unfolded proteins which accumulate in the periplasm following stress conditions.</text>
</comment>
<dbReference type="PANTHER" id="PTHR22939:SF130">
    <property type="entry name" value="PERIPLASMIC SERINE ENDOPROTEASE DEGP-LIKE-RELATED"/>
    <property type="match status" value="1"/>
</dbReference>
<dbReference type="PROSITE" id="PS50106">
    <property type="entry name" value="PDZ"/>
    <property type="match status" value="2"/>
</dbReference>
<dbReference type="InterPro" id="IPR011782">
    <property type="entry name" value="Pept_S1C_Do"/>
</dbReference>
<dbReference type="InterPro" id="IPR001940">
    <property type="entry name" value="Peptidase_S1C"/>
</dbReference>
<dbReference type="PANTHER" id="PTHR22939">
    <property type="entry name" value="SERINE PROTEASE FAMILY S1C HTRA-RELATED"/>
    <property type="match status" value="1"/>
</dbReference>
<dbReference type="CDD" id="cd10839">
    <property type="entry name" value="cpPDZ1_DegP-like"/>
    <property type="match status" value="1"/>
</dbReference>
<keyword evidence="7 16" id="KW-0645">Protease</keyword>
<dbReference type="SMART" id="SM00228">
    <property type="entry name" value="PDZ"/>
    <property type="match status" value="2"/>
</dbReference>